<keyword evidence="3" id="KW-0547">Nucleotide-binding</keyword>
<dbReference type="EMBL" id="CP091139">
    <property type="protein sequence ID" value="UUT36642.1"/>
    <property type="molecule type" value="Genomic_DNA"/>
</dbReference>
<sequence length="138" mass="15046">MVFQTPEHQLLTARVRDELAVGPRAAGLGDDEIAARVDPLLDRLRLTRLAAVNPFTLSGGEKRRLTVAAALATRPRVLVLDEPTYGQDARTWRELADLIDEVRDAGTAVVFVTHDRALVDALADDELRLSGVPAEVGR</sequence>
<dbReference type="InterPro" id="IPR015856">
    <property type="entry name" value="ABC_transpr_CbiO/EcfA_su"/>
</dbReference>
<evidence type="ECO:0000259" key="5">
    <source>
        <dbReference type="Pfam" id="PF00005"/>
    </source>
</evidence>
<evidence type="ECO:0000313" key="6">
    <source>
        <dbReference type="EMBL" id="UUT36642.1"/>
    </source>
</evidence>
<comment type="similarity">
    <text evidence="1">Belongs to the ABC transporter superfamily.</text>
</comment>
<dbReference type="InterPro" id="IPR003439">
    <property type="entry name" value="ABC_transporter-like_ATP-bd"/>
</dbReference>
<organism evidence="6 7">
    <name type="scientific">Microbacterium elymi</name>
    <dbReference type="NCBI Taxonomy" id="2909587"/>
    <lineage>
        <taxon>Bacteria</taxon>
        <taxon>Bacillati</taxon>
        <taxon>Actinomycetota</taxon>
        <taxon>Actinomycetes</taxon>
        <taxon>Micrococcales</taxon>
        <taxon>Microbacteriaceae</taxon>
        <taxon>Microbacterium</taxon>
    </lineage>
</organism>
<evidence type="ECO:0000256" key="4">
    <source>
        <dbReference type="ARBA" id="ARBA00022840"/>
    </source>
</evidence>
<evidence type="ECO:0000256" key="1">
    <source>
        <dbReference type="ARBA" id="ARBA00005417"/>
    </source>
</evidence>
<gene>
    <name evidence="6" type="ORF">L2X98_28755</name>
</gene>
<protein>
    <submittedName>
        <fullName evidence="6">Energy-coupling factor ABC transporter ATP-binding protein</fullName>
    </submittedName>
</protein>
<proteinExistence type="inferred from homology"/>
<dbReference type="Pfam" id="PF00005">
    <property type="entry name" value="ABC_tran"/>
    <property type="match status" value="1"/>
</dbReference>
<name>A0ABY5NN79_9MICO</name>
<feature type="domain" description="ABC transporter" evidence="5">
    <location>
        <begin position="2"/>
        <end position="84"/>
    </location>
</feature>
<accession>A0ABY5NN79</accession>
<dbReference type="InterPro" id="IPR027417">
    <property type="entry name" value="P-loop_NTPase"/>
</dbReference>
<dbReference type="PANTHER" id="PTHR43553:SF24">
    <property type="entry name" value="ENERGY-COUPLING FACTOR TRANSPORTER ATP-BINDING PROTEIN ECFA1"/>
    <property type="match status" value="1"/>
</dbReference>
<dbReference type="PANTHER" id="PTHR43553">
    <property type="entry name" value="HEAVY METAL TRANSPORTER"/>
    <property type="match status" value="1"/>
</dbReference>
<dbReference type="Proteomes" id="UP001054811">
    <property type="component" value="Chromosome"/>
</dbReference>
<evidence type="ECO:0000313" key="7">
    <source>
        <dbReference type="Proteomes" id="UP001054811"/>
    </source>
</evidence>
<evidence type="ECO:0000256" key="3">
    <source>
        <dbReference type="ARBA" id="ARBA00022741"/>
    </source>
</evidence>
<keyword evidence="2" id="KW-0813">Transport</keyword>
<dbReference type="InterPro" id="IPR050095">
    <property type="entry name" value="ECF_ABC_transporter_ATP-bd"/>
</dbReference>
<keyword evidence="7" id="KW-1185">Reference proteome</keyword>
<reference evidence="6" key="1">
    <citation type="submission" date="2022-01" db="EMBL/GenBank/DDBJ databases">
        <title>Microbacterium eymi and Microbacterium rhizovicinus sp. nov., isolated from the rhizospheric soil of Elymus tsukushiensis, a plant native to the Dokdo Islands, Republic of Korea.</title>
        <authorList>
            <person name="Hwang Y.J."/>
        </authorList>
    </citation>
    <scope>NUCLEOTIDE SEQUENCE</scope>
    <source>
        <strain evidence="6">KUDC0405</strain>
    </source>
</reference>
<dbReference type="CDD" id="cd03225">
    <property type="entry name" value="ABC_cobalt_CbiO_domain1"/>
    <property type="match status" value="1"/>
</dbReference>
<keyword evidence="4 6" id="KW-0067">ATP-binding</keyword>
<dbReference type="SUPFAM" id="SSF52540">
    <property type="entry name" value="P-loop containing nucleoside triphosphate hydrolases"/>
    <property type="match status" value="1"/>
</dbReference>
<dbReference type="GO" id="GO:0005524">
    <property type="term" value="F:ATP binding"/>
    <property type="evidence" value="ECO:0007669"/>
    <property type="project" value="UniProtKB-KW"/>
</dbReference>
<evidence type="ECO:0000256" key="2">
    <source>
        <dbReference type="ARBA" id="ARBA00022448"/>
    </source>
</evidence>
<dbReference type="Gene3D" id="3.40.50.300">
    <property type="entry name" value="P-loop containing nucleotide triphosphate hydrolases"/>
    <property type="match status" value="1"/>
</dbReference>